<reference evidence="5" key="1">
    <citation type="submission" date="2015-12" db="EMBL/GenBank/DDBJ databases">
        <title>De novo transcriptome assembly of four potential Pierce s Disease insect vectors from Arizona vineyards.</title>
        <authorList>
            <person name="Tassone E.E."/>
        </authorList>
    </citation>
    <scope>NUCLEOTIDE SEQUENCE</scope>
</reference>
<feature type="chain" id="PRO_5008582117" description="Cuticle protein" evidence="4">
    <location>
        <begin position="17"/>
        <end position="254"/>
    </location>
</feature>
<organism evidence="5">
    <name type="scientific">Clastoptera arizonana</name>
    <name type="common">Arizona spittle bug</name>
    <dbReference type="NCBI Taxonomy" id="38151"/>
    <lineage>
        <taxon>Eukaryota</taxon>
        <taxon>Metazoa</taxon>
        <taxon>Ecdysozoa</taxon>
        <taxon>Arthropoda</taxon>
        <taxon>Hexapoda</taxon>
        <taxon>Insecta</taxon>
        <taxon>Pterygota</taxon>
        <taxon>Neoptera</taxon>
        <taxon>Paraneoptera</taxon>
        <taxon>Hemiptera</taxon>
        <taxon>Auchenorrhyncha</taxon>
        <taxon>Cercopoidea</taxon>
        <taxon>Clastopteridae</taxon>
        <taxon>Clastoptera</taxon>
    </lineage>
</organism>
<evidence type="ECO:0008006" key="6">
    <source>
        <dbReference type="Google" id="ProtNLM"/>
    </source>
</evidence>
<protein>
    <recommendedName>
        <fullName evidence="6">Cuticle protein</fullName>
    </recommendedName>
</protein>
<evidence type="ECO:0000256" key="1">
    <source>
        <dbReference type="ARBA" id="ARBA00022460"/>
    </source>
</evidence>
<dbReference type="AlphaFoldDB" id="A0A1B6EH62"/>
<gene>
    <name evidence="5" type="ORF">g.4658</name>
</gene>
<evidence type="ECO:0000256" key="2">
    <source>
        <dbReference type="PROSITE-ProRule" id="PRU00497"/>
    </source>
</evidence>
<dbReference type="InterPro" id="IPR000618">
    <property type="entry name" value="Insect_cuticle"/>
</dbReference>
<dbReference type="PANTHER" id="PTHR10380">
    <property type="entry name" value="CUTICLE PROTEIN"/>
    <property type="match status" value="1"/>
</dbReference>
<sequence length="254" mass="27071">MKLAFIIICHVAISLAAPQIPASQYGPPGLSTQEFAPPPLSMQIPQPVPNIKRTSPFPYERRNPFDRHYPYQAPAPAANAPQAGNFEAYIPPSNTLAAPPPQYVFNSPIPQSIENAPAPQSAYSAPAPQSAYSAPAPQSAYSAPAPYPNAASPLTSGGELLSAPAPGAVPEEVVLPQNTRLEIRDDKGQYSHGFSDDKGTQISEQGSLITTNGGWEYVIAKKGSYSYISPEGKTISVSYLADHNGFKILNQKVE</sequence>
<dbReference type="PANTHER" id="PTHR10380:SF173">
    <property type="entry name" value="CUTICULAR PROTEIN 47EF, ISOFORM C-RELATED"/>
    <property type="match status" value="1"/>
</dbReference>
<name>A0A1B6EH62_9HEMI</name>
<dbReference type="EMBL" id="GEDC01000033">
    <property type="protein sequence ID" value="JAS37265.1"/>
    <property type="molecule type" value="Transcribed_RNA"/>
</dbReference>
<keyword evidence="4" id="KW-0732">Signal</keyword>
<evidence type="ECO:0000256" key="3">
    <source>
        <dbReference type="SAM" id="MobiDB-lite"/>
    </source>
</evidence>
<dbReference type="Pfam" id="PF00379">
    <property type="entry name" value="Chitin_bind_4"/>
    <property type="match status" value="1"/>
</dbReference>
<proteinExistence type="predicted"/>
<dbReference type="GO" id="GO:0062129">
    <property type="term" value="C:chitin-based extracellular matrix"/>
    <property type="evidence" value="ECO:0007669"/>
    <property type="project" value="TreeGrafter"/>
</dbReference>
<feature type="compositionally biased region" description="Low complexity" evidence="3">
    <location>
        <begin position="115"/>
        <end position="142"/>
    </location>
</feature>
<dbReference type="GO" id="GO:0008010">
    <property type="term" value="F:structural constituent of chitin-based larval cuticle"/>
    <property type="evidence" value="ECO:0007669"/>
    <property type="project" value="TreeGrafter"/>
</dbReference>
<dbReference type="PROSITE" id="PS51155">
    <property type="entry name" value="CHIT_BIND_RR_2"/>
    <property type="match status" value="1"/>
</dbReference>
<evidence type="ECO:0000256" key="4">
    <source>
        <dbReference type="SAM" id="SignalP"/>
    </source>
</evidence>
<feature type="signal peptide" evidence="4">
    <location>
        <begin position="1"/>
        <end position="16"/>
    </location>
</feature>
<feature type="region of interest" description="Disordered" evidence="3">
    <location>
        <begin position="108"/>
        <end position="142"/>
    </location>
</feature>
<dbReference type="InterPro" id="IPR050468">
    <property type="entry name" value="Cuticle_Struct_Prot"/>
</dbReference>
<evidence type="ECO:0000313" key="5">
    <source>
        <dbReference type="EMBL" id="JAS37265.1"/>
    </source>
</evidence>
<accession>A0A1B6EH62</accession>
<keyword evidence="1 2" id="KW-0193">Cuticle</keyword>